<dbReference type="AlphaFoldDB" id="A0A1E5FRV3"/>
<accession>A0A1E5FRV3</accession>
<comment type="caution">
    <text evidence="1">The sequence shown here is derived from an EMBL/GenBank/DDBJ whole genome shotgun (WGS) entry which is preliminary data.</text>
</comment>
<sequence length="360" mass="41436">MDLNSLIYAKIVYSRIKGLSAESKMLLIFMCRDMSPTQNYSKRLIDMVEDYGFSRTQIVKSKKQLLDLGVIVPNVKTDDKRSRGRQVSSYQIEQQVLDSLIEKSSVELSSLALSRIRKLIRSKSILAPGYRMLATILVGVSNGVGAVDNVGVVEIAHWMGCTEKRVQSMVKKLKQMETIKHYIPGVCHHYLGKCKAVYFLDLQTLGIKRPQGTEILFSEGGSIASLVDVDREYHRNNKPKSDRRTLGRFAYYVVLEQQLTHSLLRQIDYKLEVLVLGLINCKKISKETCIEDYRNAITTVFERLDITNEYQRQLLEFMVKRAIRICHFVLRQQDAITELSLDNIELSYKSPMERFLVFFD</sequence>
<name>A0A1E5FRV3_VIBSP</name>
<dbReference type="EMBL" id="AJZD02000174">
    <property type="protein sequence ID" value="OEF93181.1"/>
    <property type="molecule type" value="Genomic_DNA"/>
</dbReference>
<proteinExistence type="predicted"/>
<reference evidence="1 2" key="1">
    <citation type="journal article" date="2012" name="Science">
        <title>Ecological populations of bacteria act as socially cohesive units of antibiotic production and resistance.</title>
        <authorList>
            <person name="Cordero O.X."/>
            <person name="Wildschutte H."/>
            <person name="Kirkup B."/>
            <person name="Proehl S."/>
            <person name="Ngo L."/>
            <person name="Hussain F."/>
            <person name="Le Roux F."/>
            <person name="Mincer T."/>
            <person name="Polz M.F."/>
        </authorList>
    </citation>
    <scope>NUCLEOTIDE SEQUENCE [LARGE SCALE GENOMIC DNA]</scope>
    <source>
        <strain evidence="1 2">12E03</strain>
    </source>
</reference>
<protein>
    <submittedName>
        <fullName evidence="1">Uncharacterized protein</fullName>
    </submittedName>
</protein>
<gene>
    <name evidence="1" type="ORF">A142_00930</name>
</gene>
<evidence type="ECO:0000313" key="2">
    <source>
        <dbReference type="Proteomes" id="UP000094802"/>
    </source>
</evidence>
<dbReference type="Proteomes" id="UP000094802">
    <property type="component" value="Unassembled WGS sequence"/>
</dbReference>
<evidence type="ECO:0000313" key="1">
    <source>
        <dbReference type="EMBL" id="OEF93181.1"/>
    </source>
</evidence>
<dbReference type="RefSeq" id="WP_019824012.1">
    <property type="nucleotide sequence ID" value="NZ_AJZD02000174.1"/>
</dbReference>
<organism evidence="1 2">
    <name type="scientific">Vibrio splendidus 12E03</name>
    <dbReference type="NCBI Taxonomy" id="1191305"/>
    <lineage>
        <taxon>Bacteria</taxon>
        <taxon>Pseudomonadati</taxon>
        <taxon>Pseudomonadota</taxon>
        <taxon>Gammaproteobacteria</taxon>
        <taxon>Vibrionales</taxon>
        <taxon>Vibrionaceae</taxon>
        <taxon>Vibrio</taxon>
    </lineage>
</organism>